<dbReference type="SUPFAM" id="SSF82171">
    <property type="entry name" value="DPP6 N-terminal domain-like"/>
    <property type="match status" value="1"/>
</dbReference>
<dbReference type="InterPro" id="IPR011042">
    <property type="entry name" value="6-blade_b-propeller_TolB-like"/>
</dbReference>
<evidence type="ECO:0000313" key="1">
    <source>
        <dbReference type="EMBL" id="NSL91084.1"/>
    </source>
</evidence>
<name>A0A433WD19_9BACT</name>
<dbReference type="Proteomes" id="UP000281028">
    <property type="component" value="Unassembled WGS sequence"/>
</dbReference>
<reference evidence="1" key="1">
    <citation type="submission" date="2020-05" db="EMBL/GenBank/DDBJ databases">
        <title>Chitinophaga laudate sp. nov., isolated from a tropical peat swamp.</title>
        <authorList>
            <person name="Goh C.B.S."/>
            <person name="Lee M.S."/>
            <person name="Parimannan S."/>
            <person name="Pasbakhsh P."/>
            <person name="Yule C.M."/>
            <person name="Rajandas H."/>
            <person name="Loke S."/>
            <person name="Croft L."/>
            <person name="Tan J.B.L."/>
        </authorList>
    </citation>
    <scope>NUCLEOTIDE SEQUENCE</scope>
    <source>
        <strain evidence="1">Mgbs1</strain>
    </source>
</reference>
<evidence type="ECO:0000313" key="2">
    <source>
        <dbReference type="Proteomes" id="UP000281028"/>
    </source>
</evidence>
<keyword evidence="2" id="KW-1185">Reference proteome</keyword>
<gene>
    <name evidence="1" type="ORF">ECE50_029950</name>
</gene>
<protein>
    <submittedName>
        <fullName evidence="1">Uncharacterized protein</fullName>
    </submittedName>
</protein>
<dbReference type="EMBL" id="RIAR02000001">
    <property type="protein sequence ID" value="NSL91084.1"/>
    <property type="molecule type" value="Genomic_DNA"/>
</dbReference>
<comment type="caution">
    <text evidence="1">The sequence shown here is derived from an EMBL/GenBank/DDBJ whole genome shotgun (WGS) entry which is preliminary data.</text>
</comment>
<dbReference type="AlphaFoldDB" id="A0A433WD19"/>
<proteinExistence type="predicted"/>
<sequence length="936" mass="107082">MYRSLCWLLLSLPLSLSAQRFGGNPPSLKWQQINTDTVRVIFPKGLSAQGERVANIVTWLNRYTRSSIGNLERKVDIVLQNQTMQSNGYVQLGPFRSEFYLSPSPSAFDLGSLNWVEQLSLHEYRHVLQNMNFRQGVSKVFSWLGGDLGQAAVTNIAVPNWFWEGDAVINETVFSPQGRGRLPAFFDGFRGLSLAGKRYSYMKIRNGSFRDFIPDHYPLGYLMTAYGREHYGNDFWKGVTSDAVRYRGVFYPFSRSLKKRTGKNVTGFYAAMLQEYQTQWNQYASRPDTTPAVPLKATARTVTDYKYVYAAGNNEWIVLKESYDKIPGIYSLQAGGREKLLLRPGMVYDEYFSYRNGRIVWAAARFDVRWGWKNFSVIRVHNNANGSTKTVSARGKFFSPDISNNGEKVIAAAITPEQTYNLQLIDVQTGTVEKILPNPDNWYYTYPKFTADDKSVISAVRNQEGAMALVQQSLVTGETEPLTPFGYNALGAPVINGDTIYFTSGYKDVNNVYALTLSDKKTFEVTDRGRSALHAAVDPQQDSLVFSEFTAGGYKLYHAAMPAGSWKEVSIDQTAHSKWLQPPAAEEDNILRKVPHDSFPIKKYAQLSRPFNFHSWTPFFIDPDYGISLSGENILNTTSTRLAYTYNRNEGNSKLSADFTFSGLFPYLTTGVDYTINRNTLAPRIGRLYWNELSWHAGYSVPLNFSSGLYSRNMLLAGNYNILQRYEQGNFKFKTNSLQYLSNQLVFSNMRIKAKQNLFSHFGQYLALQYNHSLGTPYAEQFYGRFDLYLPGLWQNHSLVLQSAFQQRDQQFNYTFSDNFVYARGYNTPFYDRVYKLGANYHLPLAYPDWGFAQLIYFNRIRANLFYDYSVARDFTVNRNNRFTSAGTEVFLDTRLGNALPFSFGARFSHLFDRNPGEDIQNRFEFIIPIQQLFSN</sequence>
<dbReference type="OrthoDB" id="9799878at2"/>
<dbReference type="Gene3D" id="2.120.10.30">
    <property type="entry name" value="TolB, C-terminal domain"/>
    <property type="match status" value="1"/>
</dbReference>
<accession>A0A433WD19</accession>
<organism evidence="1 2">
    <name type="scientific">Chitinophaga solisilvae</name>
    <dbReference type="NCBI Taxonomy" id="1233460"/>
    <lineage>
        <taxon>Bacteria</taxon>
        <taxon>Pseudomonadati</taxon>
        <taxon>Bacteroidota</taxon>
        <taxon>Chitinophagia</taxon>
        <taxon>Chitinophagales</taxon>
        <taxon>Chitinophagaceae</taxon>
        <taxon>Chitinophaga</taxon>
    </lineage>
</organism>